<keyword evidence="8" id="KW-0175">Coiled coil</keyword>
<dbReference type="PRINTS" id="PR00219">
    <property type="entry name" value="SYNAPTOBREVN"/>
</dbReference>
<evidence type="ECO:0000256" key="1">
    <source>
        <dbReference type="ARBA" id="ARBA00008025"/>
    </source>
</evidence>
<dbReference type="SUPFAM" id="SSF58038">
    <property type="entry name" value="SNARE fusion complex"/>
    <property type="match status" value="1"/>
</dbReference>
<dbReference type="Proteomes" id="UP000019384">
    <property type="component" value="Unassembled WGS sequence"/>
</dbReference>
<dbReference type="GeneID" id="34517670"/>
<dbReference type="PROSITE" id="PS50892">
    <property type="entry name" value="V_SNARE"/>
    <property type="match status" value="1"/>
</dbReference>
<comment type="similarity">
    <text evidence="1">Belongs to the synaptobrevin family.</text>
</comment>
<comment type="subcellular location">
    <subcellularLocation>
        <location evidence="7">Endomembrane system</location>
        <topology evidence="7">Single-pass type IV membrane protein</topology>
    </subcellularLocation>
</comment>
<reference evidence="11" key="1">
    <citation type="submission" date="2013-12" db="EMBL/GenBank/DDBJ databases">
        <authorList>
            <person name="Genoscope - CEA"/>
        </authorList>
    </citation>
    <scope>NUCLEOTIDE SEQUENCE</scope>
    <source>
        <strain evidence="11">CBS 1993</strain>
    </source>
</reference>
<evidence type="ECO:0000313" key="11">
    <source>
        <dbReference type="EMBL" id="CDK24265.1"/>
    </source>
</evidence>
<keyword evidence="6 9" id="KW-0472">Membrane</keyword>
<keyword evidence="5 9" id="KW-1133">Transmembrane helix</keyword>
<keyword evidence="3 9" id="KW-0812">Transmembrane</keyword>
<feature type="domain" description="V-SNARE coiled-coil homology" evidence="10">
    <location>
        <begin position="171"/>
        <end position="231"/>
    </location>
</feature>
<evidence type="ECO:0000313" key="12">
    <source>
        <dbReference type="Proteomes" id="UP000019384"/>
    </source>
</evidence>
<dbReference type="EMBL" id="HG793125">
    <property type="protein sequence ID" value="CDK24265.1"/>
    <property type="molecule type" value="Genomic_DNA"/>
</dbReference>
<keyword evidence="12" id="KW-1185">Reference proteome</keyword>
<dbReference type="InterPro" id="IPR042855">
    <property type="entry name" value="V_SNARE_CC"/>
</dbReference>
<dbReference type="RefSeq" id="XP_022456282.1">
    <property type="nucleotide sequence ID" value="XM_022604744.1"/>
</dbReference>
<dbReference type="PANTHER" id="PTHR21136:SF168">
    <property type="entry name" value="VESICLE-ASSOCIATED MEMBRANE PROTEIN 9"/>
    <property type="match status" value="1"/>
</dbReference>
<evidence type="ECO:0000256" key="3">
    <source>
        <dbReference type="ARBA" id="ARBA00022692"/>
    </source>
</evidence>
<gene>
    <name evidence="11" type="ORF">KUCA_T00000225001</name>
</gene>
<feature type="transmembrane region" description="Helical" evidence="9">
    <location>
        <begin position="228"/>
        <end position="251"/>
    </location>
</feature>
<dbReference type="GO" id="GO:0005737">
    <property type="term" value="C:cytoplasm"/>
    <property type="evidence" value="ECO:0007669"/>
    <property type="project" value="UniProtKB-ARBA"/>
</dbReference>
<dbReference type="GO" id="GO:0015031">
    <property type="term" value="P:protein transport"/>
    <property type="evidence" value="ECO:0007669"/>
    <property type="project" value="UniProtKB-KW"/>
</dbReference>
<evidence type="ECO:0000256" key="9">
    <source>
        <dbReference type="SAM" id="Phobius"/>
    </source>
</evidence>
<sequence>MAFEENESLMDIDKKFIYVSLSSDSTTLYAYDDTALSSHLNVSCSELISQALGGINSNQGSRSGSVIISSNVLWGHSRYVDLMMYYVKVAIPNNGLVTVVAVVSELVAREFVLQVLEKIANEYRQFRLAGESESGSSASPSGFMLEFKIRMKQIIKSCEASYAQDVTSYGSIEEATSEIDEVRNIMAENIERVIERGERINLLVNKTDKINTSANSFRRRAIAVRKRMWWANIRFVVLLSAVGLFLFYVLVGFECGLPLYSKCIHPKRPKQPEPHE</sequence>
<dbReference type="GO" id="GO:0012505">
    <property type="term" value="C:endomembrane system"/>
    <property type="evidence" value="ECO:0007669"/>
    <property type="project" value="UniProtKB-SubCell"/>
</dbReference>
<dbReference type="FunFam" id="1.20.5.110:FF:000004">
    <property type="entry name" value="Vesicle-associated membrane protein 7"/>
    <property type="match status" value="1"/>
</dbReference>
<dbReference type="CDD" id="cd15843">
    <property type="entry name" value="R-SNARE"/>
    <property type="match status" value="1"/>
</dbReference>
<dbReference type="Gene3D" id="1.20.5.110">
    <property type="match status" value="1"/>
</dbReference>
<protein>
    <recommendedName>
        <fullName evidence="10">V-SNARE coiled-coil homology domain-containing protein</fullName>
    </recommendedName>
</protein>
<evidence type="ECO:0000256" key="5">
    <source>
        <dbReference type="ARBA" id="ARBA00022989"/>
    </source>
</evidence>
<organism evidence="11 12">
    <name type="scientific">Kuraishia capsulata CBS 1993</name>
    <dbReference type="NCBI Taxonomy" id="1382522"/>
    <lineage>
        <taxon>Eukaryota</taxon>
        <taxon>Fungi</taxon>
        <taxon>Dikarya</taxon>
        <taxon>Ascomycota</taxon>
        <taxon>Saccharomycotina</taxon>
        <taxon>Pichiomycetes</taxon>
        <taxon>Pichiales</taxon>
        <taxon>Pichiaceae</taxon>
        <taxon>Kuraishia</taxon>
    </lineage>
</organism>
<dbReference type="GO" id="GO:0016020">
    <property type="term" value="C:membrane"/>
    <property type="evidence" value="ECO:0007669"/>
    <property type="project" value="InterPro"/>
</dbReference>
<dbReference type="HOGENOM" id="CLU_087338_0_0_1"/>
<reference evidence="11" key="2">
    <citation type="submission" date="2014-02" db="EMBL/GenBank/DDBJ databases">
        <title>Complete DNA sequence of /Kuraishia capsulata/ illustrates novel genomic features among budding yeasts (/Saccharomycotina/).</title>
        <authorList>
            <person name="Morales L."/>
            <person name="Noel B."/>
            <person name="Porcel B."/>
            <person name="Marcet-Houben M."/>
            <person name="Hullo M-F."/>
            <person name="Sacerdot C."/>
            <person name="Tekaia F."/>
            <person name="Leh-Louis V."/>
            <person name="Despons L."/>
            <person name="Khanna V."/>
            <person name="Aury J-M."/>
            <person name="Barbe V."/>
            <person name="Couloux A."/>
            <person name="Labadie K."/>
            <person name="Pelletier E."/>
            <person name="Souciet J-L."/>
            <person name="Boekhout T."/>
            <person name="Gabaldon T."/>
            <person name="Wincker P."/>
            <person name="Dujon B."/>
        </authorList>
    </citation>
    <scope>NUCLEOTIDE SEQUENCE</scope>
    <source>
        <strain evidence="11">CBS 1993</strain>
    </source>
</reference>
<accession>W6MQV6</accession>
<keyword evidence="4" id="KW-0653">Protein transport</keyword>
<dbReference type="GO" id="GO:0016192">
    <property type="term" value="P:vesicle-mediated transport"/>
    <property type="evidence" value="ECO:0007669"/>
    <property type="project" value="InterPro"/>
</dbReference>
<evidence type="ECO:0000256" key="4">
    <source>
        <dbReference type="ARBA" id="ARBA00022927"/>
    </source>
</evidence>
<evidence type="ECO:0000259" key="10">
    <source>
        <dbReference type="PROSITE" id="PS50892"/>
    </source>
</evidence>
<dbReference type="InterPro" id="IPR051097">
    <property type="entry name" value="Synaptobrevin-like_transport"/>
</dbReference>
<dbReference type="PANTHER" id="PTHR21136">
    <property type="entry name" value="SNARE PROTEINS"/>
    <property type="match status" value="1"/>
</dbReference>
<dbReference type="OrthoDB" id="190375at2759"/>
<keyword evidence="2" id="KW-0813">Transport</keyword>
<name>W6MQV6_9ASCO</name>
<dbReference type="InterPro" id="IPR001388">
    <property type="entry name" value="Synaptobrevin-like"/>
</dbReference>
<dbReference type="AlphaFoldDB" id="W6MQV6"/>
<evidence type="ECO:0000256" key="2">
    <source>
        <dbReference type="ARBA" id="ARBA00022448"/>
    </source>
</evidence>
<dbReference type="Pfam" id="PF00957">
    <property type="entry name" value="Synaptobrevin"/>
    <property type="match status" value="1"/>
</dbReference>
<evidence type="ECO:0000256" key="6">
    <source>
        <dbReference type="ARBA" id="ARBA00023136"/>
    </source>
</evidence>
<dbReference type="STRING" id="1382522.W6MQV6"/>
<proteinExistence type="inferred from homology"/>
<evidence type="ECO:0000256" key="8">
    <source>
        <dbReference type="PROSITE-ProRule" id="PRU00290"/>
    </source>
</evidence>
<evidence type="ECO:0000256" key="7">
    <source>
        <dbReference type="ARBA" id="ARBA00046280"/>
    </source>
</evidence>